<feature type="site" description="Stabilizes the basic form of H active site to accept a proton" evidence="7">
    <location>
        <position position="99"/>
    </location>
</feature>
<name>A0A0G0PF55_9BACT</name>
<comment type="catalytic activity">
    <reaction evidence="7 8">
        <text>an N-acyl-L-alpha-aminoacyl-tRNA + H2O = an N-acyl-L-amino acid + a tRNA + H(+)</text>
        <dbReference type="Rhea" id="RHEA:54448"/>
        <dbReference type="Rhea" id="RHEA-COMP:10123"/>
        <dbReference type="Rhea" id="RHEA-COMP:13883"/>
        <dbReference type="ChEBI" id="CHEBI:15377"/>
        <dbReference type="ChEBI" id="CHEBI:15378"/>
        <dbReference type="ChEBI" id="CHEBI:59874"/>
        <dbReference type="ChEBI" id="CHEBI:78442"/>
        <dbReference type="ChEBI" id="CHEBI:138191"/>
        <dbReference type="EC" id="3.1.1.29"/>
    </reaction>
</comment>
<comment type="subunit">
    <text evidence="7">Monomer.</text>
</comment>
<comment type="caution">
    <text evidence="10">The sequence shown here is derived from an EMBL/GenBank/DDBJ whole genome shotgun (WGS) entry which is preliminary data.</text>
</comment>
<dbReference type="PANTHER" id="PTHR17224:SF1">
    <property type="entry name" value="PEPTIDYL-TRNA HYDROLASE"/>
    <property type="match status" value="1"/>
</dbReference>
<dbReference type="Gene3D" id="3.40.50.1470">
    <property type="entry name" value="Peptidyl-tRNA hydrolase"/>
    <property type="match status" value="1"/>
</dbReference>
<comment type="subcellular location">
    <subcellularLocation>
        <location evidence="7">Cytoplasm</location>
    </subcellularLocation>
</comment>
<dbReference type="PATRIC" id="fig|1618334.3.peg.618"/>
<dbReference type="Pfam" id="PF01195">
    <property type="entry name" value="Pept_tRNA_hydro"/>
    <property type="match status" value="1"/>
</dbReference>
<dbReference type="InterPro" id="IPR036416">
    <property type="entry name" value="Pept_tRNA_hydro_sf"/>
</dbReference>
<dbReference type="CDD" id="cd00462">
    <property type="entry name" value="PTH"/>
    <property type="match status" value="1"/>
</dbReference>
<dbReference type="PANTHER" id="PTHR17224">
    <property type="entry name" value="PEPTIDYL-TRNA HYDROLASE"/>
    <property type="match status" value="1"/>
</dbReference>
<dbReference type="GO" id="GO:0006515">
    <property type="term" value="P:protein quality control for misfolded or incompletely synthesized proteins"/>
    <property type="evidence" value="ECO:0007669"/>
    <property type="project" value="UniProtKB-UniRule"/>
</dbReference>
<evidence type="ECO:0000256" key="7">
    <source>
        <dbReference type="HAMAP-Rule" id="MF_00083"/>
    </source>
</evidence>
<dbReference type="PROSITE" id="PS01196">
    <property type="entry name" value="PEPT_TRNA_HYDROL_2"/>
    <property type="match status" value="1"/>
</dbReference>
<comment type="similarity">
    <text evidence="5 7 9">Belongs to the PTH family.</text>
</comment>
<dbReference type="PROSITE" id="PS01195">
    <property type="entry name" value="PEPT_TRNA_HYDROL_1"/>
    <property type="match status" value="1"/>
</dbReference>
<evidence type="ECO:0000256" key="8">
    <source>
        <dbReference type="RuleBase" id="RU000673"/>
    </source>
</evidence>
<reference evidence="10 11" key="1">
    <citation type="journal article" date="2015" name="Nature">
        <title>rRNA introns, odd ribosomes, and small enigmatic genomes across a large radiation of phyla.</title>
        <authorList>
            <person name="Brown C.T."/>
            <person name="Hug L.A."/>
            <person name="Thomas B.C."/>
            <person name="Sharon I."/>
            <person name="Castelle C.J."/>
            <person name="Singh A."/>
            <person name="Wilkins M.J."/>
            <person name="Williams K.H."/>
            <person name="Banfield J.F."/>
        </authorList>
    </citation>
    <scope>NUCLEOTIDE SEQUENCE [LARGE SCALE GENOMIC DNA]</scope>
</reference>
<dbReference type="EMBL" id="LBVO01000044">
    <property type="protein sequence ID" value="KKQ87916.1"/>
    <property type="molecule type" value="Genomic_DNA"/>
</dbReference>
<feature type="binding site" evidence="7">
    <location>
        <position position="14"/>
    </location>
    <ligand>
        <name>tRNA</name>
        <dbReference type="ChEBI" id="CHEBI:17843"/>
    </ligand>
</feature>
<dbReference type="GO" id="GO:0000049">
    <property type="term" value="F:tRNA binding"/>
    <property type="evidence" value="ECO:0007669"/>
    <property type="project" value="UniProtKB-UniRule"/>
</dbReference>
<comment type="function">
    <text evidence="7">Hydrolyzes ribosome-free peptidyl-tRNAs (with 1 or more amino acids incorporated), which drop off the ribosome during protein synthesis, or as a result of ribosome stalling.</text>
</comment>
<keyword evidence="2 7" id="KW-0820">tRNA-binding</keyword>
<sequence>MKLIIGLGNPGKQYVKNRHNIGFMVLDEIVTKAETNGRSSLRSAKWRTRVGANVFQIEMNGRSSLLVEPQKFMNNSGQVVADLLKYYNLSNKDILVIADDLNLEFGTIRIRLNGSDGGHNGLKDIISQIGPDFTRLKIGIKNQYLTDTSQWSDFVLANFSVDEEQKLPEILDTTSDLVLSLLSQSNLSEQTIEIF</sequence>
<dbReference type="InterPro" id="IPR018171">
    <property type="entry name" value="Pept_tRNA_hydro_CS"/>
</dbReference>
<evidence type="ECO:0000256" key="3">
    <source>
        <dbReference type="ARBA" id="ARBA00022801"/>
    </source>
</evidence>
<dbReference type="EC" id="3.1.1.29" evidence="1 7"/>
<dbReference type="SUPFAM" id="SSF53178">
    <property type="entry name" value="Peptidyl-tRNA hydrolase-like"/>
    <property type="match status" value="1"/>
</dbReference>
<dbReference type="HAMAP" id="MF_00083">
    <property type="entry name" value="Pept_tRNA_hydro_bact"/>
    <property type="match status" value="1"/>
</dbReference>
<comment type="function">
    <text evidence="7">Catalyzes the release of premature peptidyl moieties from peptidyl-tRNA molecules trapped in stalled 50S ribosomal subunits, and thus maintains levels of free tRNAs and 50S ribosomes.</text>
</comment>
<keyword evidence="7" id="KW-0963">Cytoplasm</keyword>
<evidence type="ECO:0000313" key="11">
    <source>
        <dbReference type="Proteomes" id="UP000033934"/>
    </source>
</evidence>
<feature type="site" description="Discriminates between blocked and unblocked aminoacyl-tRNA" evidence="7">
    <location>
        <position position="9"/>
    </location>
</feature>
<feature type="binding site" evidence="7">
    <location>
        <position position="72"/>
    </location>
    <ligand>
        <name>tRNA</name>
        <dbReference type="ChEBI" id="CHEBI:17843"/>
    </ligand>
</feature>
<proteinExistence type="inferred from homology"/>
<dbReference type="GO" id="GO:0004045">
    <property type="term" value="F:peptidyl-tRNA hydrolase activity"/>
    <property type="evidence" value="ECO:0007669"/>
    <property type="project" value="UniProtKB-UniRule"/>
</dbReference>
<feature type="active site" description="Proton acceptor" evidence="7">
    <location>
        <position position="19"/>
    </location>
</feature>
<feature type="binding site" evidence="7">
    <location>
        <position position="74"/>
    </location>
    <ligand>
        <name>tRNA</name>
        <dbReference type="ChEBI" id="CHEBI:17843"/>
    </ligand>
</feature>
<accession>A0A0G0PF55</accession>
<keyword evidence="4 7" id="KW-0694">RNA-binding</keyword>
<evidence type="ECO:0000256" key="2">
    <source>
        <dbReference type="ARBA" id="ARBA00022555"/>
    </source>
</evidence>
<organism evidence="10 11">
    <name type="scientific">Berkelbacteria bacterium GW2011_GWA2_38_9</name>
    <dbReference type="NCBI Taxonomy" id="1618334"/>
    <lineage>
        <taxon>Bacteria</taxon>
        <taxon>Candidatus Berkelbacteria</taxon>
    </lineage>
</organism>
<evidence type="ECO:0000256" key="5">
    <source>
        <dbReference type="ARBA" id="ARBA00038063"/>
    </source>
</evidence>
<gene>
    <name evidence="7" type="primary">pth</name>
    <name evidence="10" type="ORF">UT11_C0044G0005</name>
</gene>
<dbReference type="InterPro" id="IPR001328">
    <property type="entry name" value="Pept_tRNA_hydro"/>
</dbReference>
<evidence type="ECO:0000256" key="4">
    <source>
        <dbReference type="ARBA" id="ARBA00022884"/>
    </source>
</evidence>
<evidence type="ECO:0000256" key="9">
    <source>
        <dbReference type="RuleBase" id="RU004320"/>
    </source>
</evidence>
<dbReference type="GO" id="GO:0005737">
    <property type="term" value="C:cytoplasm"/>
    <property type="evidence" value="ECO:0007669"/>
    <property type="project" value="UniProtKB-SubCell"/>
</dbReference>
<keyword evidence="3 7" id="KW-0378">Hydrolase</keyword>
<evidence type="ECO:0000256" key="6">
    <source>
        <dbReference type="ARBA" id="ARBA00050038"/>
    </source>
</evidence>
<dbReference type="AlphaFoldDB" id="A0A0G0PF55"/>
<dbReference type="NCBIfam" id="TIGR00447">
    <property type="entry name" value="pth"/>
    <property type="match status" value="1"/>
</dbReference>
<evidence type="ECO:0000313" key="10">
    <source>
        <dbReference type="EMBL" id="KKQ87916.1"/>
    </source>
</evidence>
<feature type="binding site" evidence="7">
    <location>
        <position position="120"/>
    </location>
    <ligand>
        <name>tRNA</name>
        <dbReference type="ChEBI" id="CHEBI:17843"/>
    </ligand>
</feature>
<dbReference type="FunFam" id="3.40.50.1470:FF:000001">
    <property type="entry name" value="Peptidyl-tRNA hydrolase"/>
    <property type="match status" value="1"/>
</dbReference>
<evidence type="ECO:0000256" key="1">
    <source>
        <dbReference type="ARBA" id="ARBA00013260"/>
    </source>
</evidence>
<dbReference type="GO" id="GO:0072344">
    <property type="term" value="P:rescue of stalled ribosome"/>
    <property type="evidence" value="ECO:0007669"/>
    <property type="project" value="UniProtKB-UniRule"/>
</dbReference>
<dbReference type="Proteomes" id="UP000033934">
    <property type="component" value="Unassembled WGS sequence"/>
</dbReference>
<protein>
    <recommendedName>
        <fullName evidence="6 7">Peptidyl-tRNA hydrolase</fullName>
        <shortName evidence="7">Pth</shortName>
        <ecNumber evidence="1 7">3.1.1.29</ecNumber>
    </recommendedName>
</protein>